<protein>
    <recommendedName>
        <fullName evidence="11">DUF6534 domain-containing protein</fullName>
    </recommendedName>
</protein>
<keyword evidence="8" id="KW-0503">Monooxygenase</keyword>
<dbReference type="Gene3D" id="1.10.630.10">
    <property type="entry name" value="Cytochrome P450"/>
    <property type="match status" value="1"/>
</dbReference>
<feature type="transmembrane region" description="Helical" evidence="10">
    <location>
        <begin position="554"/>
        <end position="574"/>
    </location>
</feature>
<evidence type="ECO:0000256" key="2">
    <source>
        <dbReference type="ARBA" id="ARBA00005179"/>
    </source>
</evidence>
<dbReference type="SUPFAM" id="SSF48264">
    <property type="entry name" value="Cytochrome P450"/>
    <property type="match status" value="1"/>
</dbReference>
<dbReference type="OrthoDB" id="2789670at2759"/>
<feature type="transmembrane region" description="Helical" evidence="10">
    <location>
        <begin position="471"/>
        <end position="494"/>
    </location>
</feature>
<feature type="transmembrane region" description="Helical" evidence="10">
    <location>
        <begin position="342"/>
        <end position="361"/>
    </location>
</feature>
<comment type="similarity">
    <text evidence="3">Belongs to the cytochrome P450 family.</text>
</comment>
<evidence type="ECO:0000259" key="11">
    <source>
        <dbReference type="Pfam" id="PF20152"/>
    </source>
</evidence>
<gene>
    <name evidence="12" type="ORF">AAE3_LOCUS4389</name>
</gene>
<evidence type="ECO:0000256" key="4">
    <source>
        <dbReference type="ARBA" id="ARBA00022617"/>
    </source>
</evidence>
<keyword evidence="7 9" id="KW-0408">Iron</keyword>
<dbReference type="PANTHER" id="PTHR46300:SF7">
    <property type="entry name" value="P450, PUTATIVE (EUROFUNG)-RELATED"/>
    <property type="match status" value="1"/>
</dbReference>
<keyword evidence="6" id="KW-0560">Oxidoreductase</keyword>
<evidence type="ECO:0000256" key="10">
    <source>
        <dbReference type="SAM" id="Phobius"/>
    </source>
</evidence>
<keyword evidence="13" id="KW-1185">Reference proteome</keyword>
<keyword evidence="10" id="KW-0812">Transmembrane</keyword>
<feature type="binding site" description="axial binding residue" evidence="9">
    <location>
        <position position="337"/>
    </location>
    <ligand>
        <name>heme</name>
        <dbReference type="ChEBI" id="CHEBI:30413"/>
    </ligand>
    <ligandPart>
        <name>Fe</name>
        <dbReference type="ChEBI" id="CHEBI:18248"/>
    </ligandPart>
</feature>
<evidence type="ECO:0000256" key="3">
    <source>
        <dbReference type="ARBA" id="ARBA00010617"/>
    </source>
</evidence>
<accession>A0A8S0WPJ7</accession>
<name>A0A8S0WPJ7_CYCAE</name>
<comment type="cofactor">
    <cofactor evidence="1 9">
        <name>heme</name>
        <dbReference type="ChEBI" id="CHEBI:30413"/>
    </cofactor>
</comment>
<keyword evidence="4 9" id="KW-0349">Heme</keyword>
<evidence type="ECO:0000256" key="9">
    <source>
        <dbReference type="PIRSR" id="PIRSR602401-1"/>
    </source>
</evidence>
<feature type="domain" description="DUF6534" evidence="11">
    <location>
        <begin position="519"/>
        <end position="606"/>
    </location>
</feature>
<feature type="transmembrane region" description="Helical" evidence="10">
    <location>
        <begin position="580"/>
        <end position="601"/>
    </location>
</feature>
<dbReference type="GO" id="GO:0020037">
    <property type="term" value="F:heme binding"/>
    <property type="evidence" value="ECO:0007669"/>
    <property type="project" value="InterPro"/>
</dbReference>
<keyword evidence="10" id="KW-1133">Transmembrane helix</keyword>
<dbReference type="GO" id="GO:0005506">
    <property type="term" value="F:iron ion binding"/>
    <property type="evidence" value="ECO:0007669"/>
    <property type="project" value="InterPro"/>
</dbReference>
<dbReference type="InterPro" id="IPR050364">
    <property type="entry name" value="Cytochrome_P450_fung"/>
</dbReference>
<dbReference type="AlphaFoldDB" id="A0A8S0WPJ7"/>
<reference evidence="12 13" key="1">
    <citation type="submission" date="2020-01" db="EMBL/GenBank/DDBJ databases">
        <authorList>
            <person name="Gupta K D."/>
        </authorList>
    </citation>
    <scope>NUCLEOTIDE SEQUENCE [LARGE SCALE GENOMIC DNA]</scope>
</reference>
<comment type="pathway">
    <text evidence="2">Secondary metabolite biosynthesis.</text>
</comment>
<dbReference type="Pfam" id="PF20152">
    <property type="entry name" value="DUF6534"/>
    <property type="match status" value="1"/>
</dbReference>
<dbReference type="Proteomes" id="UP000467700">
    <property type="component" value="Unassembled WGS sequence"/>
</dbReference>
<dbReference type="InterPro" id="IPR036396">
    <property type="entry name" value="Cyt_P450_sf"/>
</dbReference>
<organism evidence="12 13">
    <name type="scientific">Cyclocybe aegerita</name>
    <name type="common">Black poplar mushroom</name>
    <name type="synonym">Agrocybe aegerita</name>
    <dbReference type="NCBI Taxonomy" id="1973307"/>
    <lineage>
        <taxon>Eukaryota</taxon>
        <taxon>Fungi</taxon>
        <taxon>Dikarya</taxon>
        <taxon>Basidiomycota</taxon>
        <taxon>Agaricomycotina</taxon>
        <taxon>Agaricomycetes</taxon>
        <taxon>Agaricomycetidae</taxon>
        <taxon>Agaricales</taxon>
        <taxon>Agaricineae</taxon>
        <taxon>Bolbitiaceae</taxon>
        <taxon>Cyclocybe</taxon>
    </lineage>
</organism>
<dbReference type="EMBL" id="CACVBS010000035">
    <property type="protein sequence ID" value="CAA7262222.1"/>
    <property type="molecule type" value="Genomic_DNA"/>
</dbReference>
<feature type="transmembrane region" description="Helical" evidence="10">
    <location>
        <begin position="514"/>
        <end position="534"/>
    </location>
</feature>
<dbReference type="InterPro" id="IPR045339">
    <property type="entry name" value="DUF6534"/>
</dbReference>
<dbReference type="InterPro" id="IPR001128">
    <property type="entry name" value="Cyt_P450"/>
</dbReference>
<dbReference type="Pfam" id="PF00067">
    <property type="entry name" value="p450"/>
    <property type="match status" value="1"/>
</dbReference>
<evidence type="ECO:0000256" key="7">
    <source>
        <dbReference type="ARBA" id="ARBA00023004"/>
    </source>
</evidence>
<keyword evidence="10" id="KW-0472">Membrane</keyword>
<evidence type="ECO:0000256" key="8">
    <source>
        <dbReference type="ARBA" id="ARBA00023033"/>
    </source>
</evidence>
<keyword evidence="5 9" id="KW-0479">Metal-binding</keyword>
<dbReference type="PRINTS" id="PR00463">
    <property type="entry name" value="EP450I"/>
</dbReference>
<evidence type="ECO:0000256" key="5">
    <source>
        <dbReference type="ARBA" id="ARBA00022723"/>
    </source>
</evidence>
<evidence type="ECO:0000313" key="12">
    <source>
        <dbReference type="EMBL" id="CAA7262222.1"/>
    </source>
</evidence>
<evidence type="ECO:0000256" key="6">
    <source>
        <dbReference type="ARBA" id="ARBA00023002"/>
    </source>
</evidence>
<comment type="caution">
    <text evidence="12">The sequence shown here is derived from an EMBL/GenBank/DDBJ whole genome shotgun (WGS) entry which is preliminary data.</text>
</comment>
<dbReference type="GO" id="GO:0004497">
    <property type="term" value="F:monooxygenase activity"/>
    <property type="evidence" value="ECO:0007669"/>
    <property type="project" value="UniProtKB-KW"/>
</dbReference>
<dbReference type="InterPro" id="IPR002401">
    <property type="entry name" value="Cyt_P450_E_grp-I"/>
</dbReference>
<evidence type="ECO:0000256" key="1">
    <source>
        <dbReference type="ARBA" id="ARBA00001971"/>
    </source>
</evidence>
<feature type="transmembrane region" description="Helical" evidence="10">
    <location>
        <begin position="404"/>
        <end position="424"/>
    </location>
</feature>
<sequence length="665" mass="74670">MSIVGGELVGRDDTSILFMKYGPKWKHGRQLLHRWLSARNLEGYTPLQYEASCRTLKALLDEPDHFAENIKASVGSIILRITYGIDCKPRDDPWIAMADRTIEITAIASKPGRWLVDSFPILKYVPPFFPGAGFIRWAKKSRREVFEQIRLPFERVKDQVLKGSPAPCFVAEQLAEDWNNLQGAAEQHALACAAGSLYAGGIETVVSTIRLFLLAMITYPEIQRRAQHEVDTIIGSQRLATIEDRTALPYLGCIIKETLRHSSTVPLVPHSLDEDDFYEGHRIPKGSCVMVNIWAILNDPSIYKDPETFNPDRFAGPKPELDPSTISFAIGLGRRFCPGSHFALSVVFVMTSHLLSVFNILPPLDENGREYIPPMDFIDTHTRLWGIGTAQTYSYHVNYAKDPLFWRILTIGDLLTSFKVYFYVIQNYFNPRQLDIMIWGFGMQALFQDIGDLLVQCFFLMRIWLLGNKRLYLVIPPALFIAAKFGVGVAWAIKASQTDRITVSQKQYNLLSEIANGAAAIANILLAGTILYLLHRSRSGIRQSDNKITKIMIYTINTGAVTSIFSVLNVATAIALPDAFVYGVFYFCAGRLYLNTMLASLNARKSLARQKTSYVEMNLATFDASYEPQAVDVTTSETKRQQGTDAAPKRLEIFVSTATTRDNSP</sequence>
<dbReference type="PANTHER" id="PTHR46300">
    <property type="entry name" value="P450, PUTATIVE (EUROFUNG)-RELATED-RELATED"/>
    <property type="match status" value="1"/>
</dbReference>
<feature type="transmembrane region" description="Helical" evidence="10">
    <location>
        <begin position="436"/>
        <end position="459"/>
    </location>
</feature>
<dbReference type="CDD" id="cd11065">
    <property type="entry name" value="CYP64-like"/>
    <property type="match status" value="1"/>
</dbReference>
<proteinExistence type="inferred from homology"/>
<dbReference type="GO" id="GO:0016705">
    <property type="term" value="F:oxidoreductase activity, acting on paired donors, with incorporation or reduction of molecular oxygen"/>
    <property type="evidence" value="ECO:0007669"/>
    <property type="project" value="InterPro"/>
</dbReference>
<evidence type="ECO:0000313" key="13">
    <source>
        <dbReference type="Proteomes" id="UP000467700"/>
    </source>
</evidence>